<feature type="region of interest" description="Disordered" evidence="1">
    <location>
        <begin position="1"/>
        <end position="40"/>
    </location>
</feature>
<feature type="region of interest" description="Disordered" evidence="1">
    <location>
        <begin position="256"/>
        <end position="277"/>
    </location>
</feature>
<dbReference type="Proteomes" id="UP001266305">
    <property type="component" value="Unassembled WGS sequence"/>
</dbReference>
<accession>A0ABQ9V9K8</accession>
<gene>
    <name evidence="2" type="ORF">P7K49_015554</name>
</gene>
<dbReference type="EMBL" id="JASSZA010000007">
    <property type="protein sequence ID" value="KAK2106040.1"/>
    <property type="molecule type" value="Genomic_DNA"/>
</dbReference>
<feature type="region of interest" description="Disordered" evidence="1">
    <location>
        <begin position="381"/>
        <end position="417"/>
    </location>
</feature>
<feature type="compositionally biased region" description="Low complexity" evidence="1">
    <location>
        <begin position="381"/>
        <end position="394"/>
    </location>
</feature>
<organism evidence="2 3">
    <name type="scientific">Saguinus oedipus</name>
    <name type="common">Cotton-top tamarin</name>
    <name type="synonym">Oedipomidas oedipus</name>
    <dbReference type="NCBI Taxonomy" id="9490"/>
    <lineage>
        <taxon>Eukaryota</taxon>
        <taxon>Metazoa</taxon>
        <taxon>Chordata</taxon>
        <taxon>Craniata</taxon>
        <taxon>Vertebrata</taxon>
        <taxon>Euteleostomi</taxon>
        <taxon>Mammalia</taxon>
        <taxon>Eutheria</taxon>
        <taxon>Euarchontoglires</taxon>
        <taxon>Primates</taxon>
        <taxon>Haplorrhini</taxon>
        <taxon>Platyrrhini</taxon>
        <taxon>Cebidae</taxon>
        <taxon>Callitrichinae</taxon>
        <taxon>Saguinus</taxon>
    </lineage>
</organism>
<feature type="region of interest" description="Disordered" evidence="1">
    <location>
        <begin position="154"/>
        <end position="173"/>
    </location>
</feature>
<protein>
    <submittedName>
        <fullName evidence="2">Uncharacterized protein</fullName>
    </submittedName>
</protein>
<sequence length="417" mass="44606">MPLLFLDTPGPYENQCKPVQEAGDPGKPPITTEKTGKECKAEDAAQAGPVASRAGFPHGATLLQSKAFHRSLQPPYKKSQEEQEALGTVPMAGCGGGLEEAIRQGPAQSSTVPVARLPTRKTLRTKLLLQQRVLESKLICLQTPLQIERSNSCTATPLQGPPPSPGGIGGSSKLGCWAERGSDHPALPREKQGIGSGTGTFVKLWPQRPSAGPPPEAEERATWWRVHDGERGADFSKETQAELQQEGHRQKRGIRCVDKNSGSVPGRPRRRSTSALRQPYPRAGSLCASCAHPSDAGVKKMTLDNVDSEDPQAGRMGSTGEGALGVRLPRKELALWPGQRGPLGAVAWETRASLEKPLDSMGGGRPQTQSPAPFLLLPLLLPSQPPDTLTPLSPAIQPSRRSKEAEVLEEATCHQLN</sequence>
<evidence type="ECO:0000256" key="1">
    <source>
        <dbReference type="SAM" id="MobiDB-lite"/>
    </source>
</evidence>
<reference evidence="2 3" key="1">
    <citation type="submission" date="2023-05" db="EMBL/GenBank/DDBJ databases">
        <title>B98-5 Cell Line De Novo Hybrid Assembly: An Optical Mapping Approach.</title>
        <authorList>
            <person name="Kananen K."/>
            <person name="Auerbach J.A."/>
            <person name="Kautto E."/>
            <person name="Blachly J.S."/>
        </authorList>
    </citation>
    <scope>NUCLEOTIDE SEQUENCE [LARGE SCALE GENOMIC DNA]</scope>
    <source>
        <strain evidence="2">B95-8</strain>
        <tissue evidence="2">Cell line</tissue>
    </source>
</reference>
<comment type="caution">
    <text evidence="2">The sequence shown here is derived from an EMBL/GenBank/DDBJ whole genome shotgun (WGS) entry which is preliminary data.</text>
</comment>
<name>A0ABQ9V9K8_SAGOE</name>
<evidence type="ECO:0000313" key="3">
    <source>
        <dbReference type="Proteomes" id="UP001266305"/>
    </source>
</evidence>
<evidence type="ECO:0000313" key="2">
    <source>
        <dbReference type="EMBL" id="KAK2106040.1"/>
    </source>
</evidence>
<keyword evidence="3" id="KW-1185">Reference proteome</keyword>
<proteinExistence type="predicted"/>